<dbReference type="GO" id="GO:0004359">
    <property type="term" value="F:glutaminase activity"/>
    <property type="evidence" value="ECO:0007669"/>
    <property type="project" value="UniProtKB-EC"/>
</dbReference>
<dbReference type="EMBL" id="CENE01000011">
    <property type="protein sequence ID" value="CEQ41048.1"/>
    <property type="molecule type" value="Genomic_DNA"/>
</dbReference>
<feature type="binding site" evidence="8">
    <location>
        <begin position="170"/>
        <end position="171"/>
    </location>
    <ligand>
        <name>L-glutamine</name>
        <dbReference type="ChEBI" id="CHEBI:58359"/>
    </ligand>
</feature>
<feature type="active site" description="Charge relay system" evidence="7">
    <location>
        <position position="236"/>
    </location>
</feature>
<dbReference type="GO" id="GO:0008614">
    <property type="term" value="P:pyridoxine metabolic process"/>
    <property type="evidence" value="ECO:0007669"/>
    <property type="project" value="TreeGrafter"/>
</dbReference>
<dbReference type="PIRSF" id="PIRSF005639">
    <property type="entry name" value="Glut_amidoT_SNO"/>
    <property type="match status" value="1"/>
</dbReference>
<feature type="active site" description="Nucleophile" evidence="7">
    <location>
        <position position="95"/>
    </location>
</feature>
<feature type="binding site" evidence="8">
    <location>
        <begin position="58"/>
        <end position="60"/>
    </location>
    <ligand>
        <name>L-glutamine</name>
        <dbReference type="ChEBI" id="CHEBI:58359"/>
    </ligand>
</feature>
<dbReference type="InterPro" id="IPR002161">
    <property type="entry name" value="PdxT/SNO"/>
</dbReference>
<keyword evidence="4" id="KW-0315">Glutamine amidotransferase</keyword>
<evidence type="ECO:0000256" key="8">
    <source>
        <dbReference type="PIRSR" id="PIRSR005639-2"/>
    </source>
</evidence>
<evidence type="ECO:0000256" key="7">
    <source>
        <dbReference type="PIRSR" id="PIRSR005639-1"/>
    </source>
</evidence>
<feature type="region of interest" description="Disordered" evidence="9">
    <location>
        <begin position="198"/>
        <end position="220"/>
    </location>
</feature>
<dbReference type="Gene3D" id="3.40.50.880">
    <property type="match status" value="1"/>
</dbReference>
<evidence type="ECO:0000313" key="10">
    <source>
        <dbReference type="EMBL" id="CEQ41048.1"/>
    </source>
</evidence>
<feature type="active site" description="Charge relay system" evidence="7">
    <location>
        <position position="234"/>
    </location>
</feature>
<evidence type="ECO:0000256" key="5">
    <source>
        <dbReference type="ARBA" id="ARBA00023239"/>
    </source>
</evidence>
<dbReference type="OrthoDB" id="2039at2759"/>
<evidence type="ECO:0000256" key="1">
    <source>
        <dbReference type="ARBA" id="ARBA00008345"/>
    </source>
</evidence>
<keyword evidence="3" id="KW-0378">Hydrolase</keyword>
<dbReference type="GO" id="GO:1903600">
    <property type="term" value="C:glutaminase complex"/>
    <property type="evidence" value="ECO:0007669"/>
    <property type="project" value="TreeGrafter"/>
</dbReference>
<dbReference type="InterPro" id="IPR029062">
    <property type="entry name" value="Class_I_gatase-like"/>
</dbReference>
<organism evidence="10 11">
    <name type="scientific">Sporidiobolus salmonicolor</name>
    <name type="common">Yeast-like fungus</name>
    <name type="synonym">Sporobolomyces salmonicolor</name>
    <dbReference type="NCBI Taxonomy" id="5005"/>
    <lineage>
        <taxon>Eukaryota</taxon>
        <taxon>Fungi</taxon>
        <taxon>Dikarya</taxon>
        <taxon>Basidiomycota</taxon>
        <taxon>Pucciniomycotina</taxon>
        <taxon>Microbotryomycetes</taxon>
        <taxon>Sporidiobolales</taxon>
        <taxon>Sporidiobolaceae</taxon>
        <taxon>Sporobolomyces</taxon>
    </lineage>
</organism>
<sequence length="260" mass="27850">MTPPVSEPTTIGVLALQGSFAEHLYALSALPASYNLRPVPVRTAADLAPCRGLIIPGGESTAISLLIRKSGLYEPLKEFVRDAKEGRGKSIWGTCAGMILLAREIDGPVSEGWDGLDGMDVRVGRNSYGRQGRSSQPPPPVAARQLQSFAHPLSLSFLPVTDEPLLATFIRAPLVHSLLPSTSSSPVEVIARIPAELVPSPPRAEGSTGGTSTRGPDSDAVMLRQGGLVASSWHPELNKQDQRVHDWWVREVVFDGARQP</sequence>
<feature type="binding site" evidence="8">
    <location>
        <position position="125"/>
    </location>
    <ligand>
        <name>L-glutamine</name>
        <dbReference type="ChEBI" id="CHEBI:58359"/>
    </ligand>
</feature>
<evidence type="ECO:0000256" key="6">
    <source>
        <dbReference type="ARBA" id="ARBA00049534"/>
    </source>
</evidence>
<dbReference type="Proteomes" id="UP000243876">
    <property type="component" value="Unassembled WGS sequence"/>
</dbReference>
<gene>
    <name evidence="10" type="primary">SPOSA6832_02724</name>
</gene>
<comment type="catalytic activity">
    <reaction evidence="6">
        <text>L-glutamine + H2O = L-glutamate + NH4(+)</text>
        <dbReference type="Rhea" id="RHEA:15889"/>
        <dbReference type="ChEBI" id="CHEBI:15377"/>
        <dbReference type="ChEBI" id="CHEBI:28938"/>
        <dbReference type="ChEBI" id="CHEBI:29985"/>
        <dbReference type="ChEBI" id="CHEBI:58359"/>
        <dbReference type="EC" id="3.5.1.2"/>
    </reaction>
</comment>
<dbReference type="EC" id="3.5.1.2" evidence="2"/>
<evidence type="ECO:0000256" key="3">
    <source>
        <dbReference type="ARBA" id="ARBA00022801"/>
    </source>
</evidence>
<dbReference type="PROSITE" id="PS01236">
    <property type="entry name" value="PDXT_SNO_1"/>
    <property type="match status" value="1"/>
</dbReference>
<dbReference type="AlphaFoldDB" id="A0A0D6EMS0"/>
<dbReference type="GO" id="GO:0005829">
    <property type="term" value="C:cytosol"/>
    <property type="evidence" value="ECO:0007669"/>
    <property type="project" value="TreeGrafter"/>
</dbReference>
<proteinExistence type="inferred from homology"/>
<evidence type="ECO:0000256" key="4">
    <source>
        <dbReference type="ARBA" id="ARBA00022962"/>
    </source>
</evidence>
<accession>A0A0D6EMS0</accession>
<dbReference type="PANTHER" id="PTHR31559:SF0">
    <property type="entry name" value="PYRIDOXAL 5'-PHOSPHATE SYNTHASE SUBUNIT SNO1-RELATED"/>
    <property type="match status" value="1"/>
</dbReference>
<evidence type="ECO:0000256" key="2">
    <source>
        <dbReference type="ARBA" id="ARBA00012918"/>
    </source>
</evidence>
<protein>
    <recommendedName>
        <fullName evidence="2">glutaminase</fullName>
        <ecNumber evidence="2">3.5.1.2</ecNumber>
    </recommendedName>
</protein>
<dbReference type="Pfam" id="PF01174">
    <property type="entry name" value="SNO"/>
    <property type="match status" value="2"/>
</dbReference>
<dbReference type="SUPFAM" id="SSF52317">
    <property type="entry name" value="Class I glutamine amidotransferase-like"/>
    <property type="match status" value="1"/>
</dbReference>
<evidence type="ECO:0000313" key="11">
    <source>
        <dbReference type="Proteomes" id="UP000243876"/>
    </source>
</evidence>
<dbReference type="GO" id="GO:0016829">
    <property type="term" value="F:lyase activity"/>
    <property type="evidence" value="ECO:0007669"/>
    <property type="project" value="UniProtKB-KW"/>
</dbReference>
<dbReference type="PANTHER" id="PTHR31559">
    <property type="entry name" value="PYRIDOXAL 5'-PHOSPHATE SYNTHASE SUBUNIT SNO"/>
    <property type="match status" value="1"/>
</dbReference>
<keyword evidence="5" id="KW-0456">Lyase</keyword>
<reference evidence="11" key="1">
    <citation type="submission" date="2015-02" db="EMBL/GenBank/DDBJ databases">
        <authorList>
            <person name="Gon?alves P."/>
        </authorList>
    </citation>
    <scope>NUCLEOTIDE SEQUENCE [LARGE SCALE GENOMIC DNA]</scope>
</reference>
<dbReference type="PROSITE" id="PS51130">
    <property type="entry name" value="PDXT_SNO_2"/>
    <property type="match status" value="1"/>
</dbReference>
<name>A0A0D6EMS0_SPOSA</name>
<dbReference type="GO" id="GO:0042823">
    <property type="term" value="P:pyridoxal phosphate biosynthetic process"/>
    <property type="evidence" value="ECO:0007669"/>
    <property type="project" value="InterPro"/>
</dbReference>
<comment type="similarity">
    <text evidence="1">Belongs to the glutaminase PdxT/SNO family.</text>
</comment>
<evidence type="ECO:0000256" key="9">
    <source>
        <dbReference type="SAM" id="MobiDB-lite"/>
    </source>
</evidence>
<dbReference type="InterPro" id="IPR021196">
    <property type="entry name" value="PdxT/SNO_CS"/>
</dbReference>
<keyword evidence="11" id="KW-1185">Reference proteome</keyword>